<reference evidence="2" key="2">
    <citation type="journal article" date="2015" name="Data Brief">
        <title>Shoot transcriptome of the giant reed, Arundo donax.</title>
        <authorList>
            <person name="Barrero R.A."/>
            <person name="Guerrero F.D."/>
            <person name="Moolhuijzen P."/>
            <person name="Goolsby J.A."/>
            <person name="Tidwell J."/>
            <person name="Bellgard S.E."/>
            <person name="Bellgard M.I."/>
        </authorList>
    </citation>
    <scope>NUCLEOTIDE SEQUENCE</scope>
    <source>
        <tissue evidence="2">Shoot tissue taken approximately 20 cm above the soil surface</tissue>
    </source>
</reference>
<evidence type="ECO:0000313" key="2">
    <source>
        <dbReference type="EMBL" id="JAE14309.1"/>
    </source>
</evidence>
<dbReference type="EMBL" id="GBRH01183587">
    <property type="protein sequence ID" value="JAE14309.1"/>
    <property type="molecule type" value="Transcribed_RNA"/>
</dbReference>
<feature type="region of interest" description="Disordered" evidence="1">
    <location>
        <begin position="1"/>
        <end position="41"/>
    </location>
</feature>
<accession>A0A0A9FSV3</accession>
<name>A0A0A9FSV3_ARUDO</name>
<feature type="compositionally biased region" description="Basic and acidic residues" evidence="1">
    <location>
        <begin position="18"/>
        <end position="34"/>
    </location>
</feature>
<sequence length="41" mass="4543">MEAGDCNARRRSKTSQKGRGERTDQGGNGEERNSPLHSGRR</sequence>
<dbReference type="AlphaFoldDB" id="A0A0A9FSV3"/>
<organism evidence="2">
    <name type="scientific">Arundo donax</name>
    <name type="common">Giant reed</name>
    <name type="synonym">Donax arundinaceus</name>
    <dbReference type="NCBI Taxonomy" id="35708"/>
    <lineage>
        <taxon>Eukaryota</taxon>
        <taxon>Viridiplantae</taxon>
        <taxon>Streptophyta</taxon>
        <taxon>Embryophyta</taxon>
        <taxon>Tracheophyta</taxon>
        <taxon>Spermatophyta</taxon>
        <taxon>Magnoliopsida</taxon>
        <taxon>Liliopsida</taxon>
        <taxon>Poales</taxon>
        <taxon>Poaceae</taxon>
        <taxon>PACMAD clade</taxon>
        <taxon>Arundinoideae</taxon>
        <taxon>Arundineae</taxon>
        <taxon>Arundo</taxon>
    </lineage>
</organism>
<protein>
    <submittedName>
        <fullName evidence="2">Uncharacterized protein</fullName>
    </submittedName>
</protein>
<evidence type="ECO:0000256" key="1">
    <source>
        <dbReference type="SAM" id="MobiDB-lite"/>
    </source>
</evidence>
<proteinExistence type="predicted"/>
<reference evidence="2" key="1">
    <citation type="submission" date="2014-09" db="EMBL/GenBank/DDBJ databases">
        <authorList>
            <person name="Magalhaes I.L.F."/>
            <person name="Oliveira U."/>
            <person name="Santos F.R."/>
            <person name="Vidigal T.H.D.A."/>
            <person name="Brescovit A.D."/>
            <person name="Santos A.J."/>
        </authorList>
    </citation>
    <scope>NUCLEOTIDE SEQUENCE</scope>
    <source>
        <tissue evidence="2">Shoot tissue taken approximately 20 cm above the soil surface</tissue>
    </source>
</reference>